<dbReference type="EMBL" id="CAJNOK010005270">
    <property type="protein sequence ID" value="CAF0966773.1"/>
    <property type="molecule type" value="Genomic_DNA"/>
</dbReference>
<accession>A0A8S2DPR1</accession>
<proteinExistence type="predicted"/>
<dbReference type="EMBL" id="CAJOBA010005275">
    <property type="protein sequence ID" value="CAF3738533.1"/>
    <property type="molecule type" value="Genomic_DNA"/>
</dbReference>
<dbReference type="AlphaFoldDB" id="A0A8S2DPR1"/>
<evidence type="ECO:0000313" key="3">
    <source>
        <dbReference type="Proteomes" id="UP000677228"/>
    </source>
</evidence>
<evidence type="ECO:0000313" key="2">
    <source>
        <dbReference type="EMBL" id="CAF3738533.1"/>
    </source>
</evidence>
<reference evidence="1" key="1">
    <citation type="submission" date="2021-02" db="EMBL/GenBank/DDBJ databases">
        <authorList>
            <person name="Nowell W R."/>
        </authorList>
    </citation>
    <scope>NUCLEOTIDE SEQUENCE</scope>
</reference>
<dbReference type="Proteomes" id="UP000677228">
    <property type="component" value="Unassembled WGS sequence"/>
</dbReference>
<sequence>MRREQEHRCLRCFPAHFMSLLQQAPSKDMTIGYYIDYEQKLVEERHKEAELDDDINKQVELDNCDLLATTSALRLPLNDQQVLLSNTEMQESTNNQQQVPSNDITVVEQNLIDEQDRRLQLENDELMAGSSFTVILG</sequence>
<evidence type="ECO:0000313" key="1">
    <source>
        <dbReference type="EMBL" id="CAF0966773.1"/>
    </source>
</evidence>
<organism evidence="1 3">
    <name type="scientific">Didymodactylos carnosus</name>
    <dbReference type="NCBI Taxonomy" id="1234261"/>
    <lineage>
        <taxon>Eukaryota</taxon>
        <taxon>Metazoa</taxon>
        <taxon>Spiralia</taxon>
        <taxon>Gnathifera</taxon>
        <taxon>Rotifera</taxon>
        <taxon>Eurotatoria</taxon>
        <taxon>Bdelloidea</taxon>
        <taxon>Philodinida</taxon>
        <taxon>Philodinidae</taxon>
        <taxon>Didymodactylos</taxon>
    </lineage>
</organism>
<gene>
    <name evidence="1" type="ORF">OVA965_LOCUS12890</name>
    <name evidence="2" type="ORF">TMI583_LOCUS12893</name>
</gene>
<comment type="caution">
    <text evidence="1">The sequence shown here is derived from an EMBL/GenBank/DDBJ whole genome shotgun (WGS) entry which is preliminary data.</text>
</comment>
<dbReference type="Proteomes" id="UP000682733">
    <property type="component" value="Unassembled WGS sequence"/>
</dbReference>
<protein>
    <submittedName>
        <fullName evidence="1">Uncharacterized protein</fullName>
    </submittedName>
</protein>
<name>A0A8S2DPR1_9BILA</name>